<dbReference type="PhylomeDB" id="B6QJV8"/>
<dbReference type="Gene3D" id="3.40.640.10">
    <property type="entry name" value="Type I PLP-dependent aspartate aminotransferase-like (Major domain)"/>
    <property type="match status" value="1"/>
</dbReference>
<evidence type="ECO:0000259" key="14">
    <source>
        <dbReference type="Pfam" id="PF00155"/>
    </source>
</evidence>
<comment type="similarity">
    <text evidence="4">Belongs to the iron/manganese superoxide dismutase family.</text>
</comment>
<proteinExistence type="inferred from homology"/>
<protein>
    <recommendedName>
        <fullName evidence="7">Superoxide dismutase [Mn], mitochondrial</fullName>
        <ecNumber evidence="6">1.15.1.1</ecNumber>
    </recommendedName>
</protein>
<organism evidence="16 17">
    <name type="scientific">Talaromyces marneffei (strain ATCC 18224 / CBS 334.59 / QM 7333)</name>
    <name type="common">Penicillium marneffei</name>
    <dbReference type="NCBI Taxonomy" id="441960"/>
    <lineage>
        <taxon>Eukaryota</taxon>
        <taxon>Fungi</taxon>
        <taxon>Dikarya</taxon>
        <taxon>Ascomycota</taxon>
        <taxon>Pezizomycotina</taxon>
        <taxon>Eurotiomycetes</taxon>
        <taxon>Eurotiomycetidae</taxon>
        <taxon>Eurotiales</taxon>
        <taxon>Trichocomaceae</taxon>
        <taxon>Talaromyces</taxon>
        <taxon>Talaromyces sect. Talaromyces</taxon>
    </lineage>
</organism>
<dbReference type="SUPFAM" id="SSF54719">
    <property type="entry name" value="Fe,Mn superoxide dismutase (SOD), C-terminal domain"/>
    <property type="match status" value="1"/>
</dbReference>
<evidence type="ECO:0000313" key="17">
    <source>
        <dbReference type="Proteomes" id="UP000001294"/>
    </source>
</evidence>
<gene>
    <name evidence="16" type="ORF">PMAA_101030</name>
</gene>
<dbReference type="OrthoDB" id="239262at2759"/>
<evidence type="ECO:0000256" key="5">
    <source>
        <dbReference type="ARBA" id="ARBA00011881"/>
    </source>
</evidence>
<reference evidence="17" key="1">
    <citation type="journal article" date="2015" name="Genome Announc.">
        <title>Genome sequence of the AIDS-associated pathogen Penicillium marneffei (ATCC18224) and its near taxonomic relative Talaromyces stipitatus (ATCC10500).</title>
        <authorList>
            <person name="Nierman W.C."/>
            <person name="Fedorova-Abrams N.D."/>
            <person name="Andrianopoulos A."/>
        </authorList>
    </citation>
    <scope>NUCLEOTIDE SEQUENCE [LARGE SCALE GENOMIC DNA]</scope>
    <source>
        <strain evidence="17">ATCC 18224 / CBS 334.59 / QM 7333</strain>
    </source>
</reference>
<dbReference type="FunFam" id="3.55.40.20:FF:000004">
    <property type="entry name" value="Superoxide dismutase [Fe]"/>
    <property type="match status" value="1"/>
</dbReference>
<evidence type="ECO:0000256" key="7">
    <source>
        <dbReference type="ARBA" id="ARBA00014518"/>
    </source>
</evidence>
<dbReference type="Pfam" id="PF00081">
    <property type="entry name" value="Sod_Fe_N"/>
    <property type="match status" value="1"/>
</dbReference>
<dbReference type="GO" id="GO:0005759">
    <property type="term" value="C:mitochondrial matrix"/>
    <property type="evidence" value="ECO:0007669"/>
    <property type="project" value="UniProtKB-SubCell"/>
</dbReference>
<dbReference type="InterPro" id="IPR019832">
    <property type="entry name" value="Mn/Fe_SOD_C"/>
</dbReference>
<dbReference type="CDD" id="cd00609">
    <property type="entry name" value="AAT_like"/>
    <property type="match status" value="1"/>
</dbReference>
<evidence type="ECO:0000256" key="4">
    <source>
        <dbReference type="ARBA" id="ARBA00008714"/>
    </source>
</evidence>
<dbReference type="HOGENOM" id="CLU_529033_0_0_1"/>
<dbReference type="InterPro" id="IPR036324">
    <property type="entry name" value="Mn/Fe_SOD_N_sf"/>
</dbReference>
<dbReference type="STRING" id="441960.B6QJV8"/>
<dbReference type="PROSITE" id="PS00088">
    <property type="entry name" value="SOD_MN"/>
    <property type="match status" value="1"/>
</dbReference>
<dbReference type="InterPro" id="IPR015421">
    <property type="entry name" value="PyrdxlP-dep_Trfase_major"/>
</dbReference>
<dbReference type="FunFam" id="1.10.287.990:FF:000001">
    <property type="entry name" value="Superoxide dismutase"/>
    <property type="match status" value="1"/>
</dbReference>
<dbReference type="Proteomes" id="UP000001294">
    <property type="component" value="Unassembled WGS sequence"/>
</dbReference>
<name>B6QJV8_TALMQ</name>
<dbReference type="VEuPathDB" id="FungiDB:PMAA_101030"/>
<dbReference type="PANTHER" id="PTHR11404">
    <property type="entry name" value="SUPEROXIDE DISMUTASE 2"/>
    <property type="match status" value="1"/>
</dbReference>
<keyword evidence="16" id="KW-0032">Aminotransferase</keyword>
<evidence type="ECO:0000259" key="15">
    <source>
        <dbReference type="Pfam" id="PF02777"/>
    </source>
</evidence>
<dbReference type="InterPro" id="IPR050265">
    <property type="entry name" value="Fe/Mn_Superoxide_Dismutase"/>
</dbReference>
<keyword evidence="10" id="KW-0496">Mitochondrion</keyword>
<dbReference type="InterPro" id="IPR015424">
    <property type="entry name" value="PyrdxlP-dep_Trfase"/>
</dbReference>
<evidence type="ECO:0000259" key="13">
    <source>
        <dbReference type="Pfam" id="PF00081"/>
    </source>
</evidence>
<dbReference type="InterPro" id="IPR019833">
    <property type="entry name" value="Mn/Fe_SOD_BS"/>
</dbReference>
<dbReference type="AlphaFoldDB" id="B6QJV8"/>
<evidence type="ECO:0000256" key="3">
    <source>
        <dbReference type="ARBA" id="ARBA00004305"/>
    </source>
</evidence>
<evidence type="ECO:0000313" key="16">
    <source>
        <dbReference type="EMBL" id="EEA23516.1"/>
    </source>
</evidence>
<comment type="subcellular location">
    <subcellularLocation>
        <location evidence="3">Mitochondrion matrix</location>
    </subcellularLocation>
</comment>
<comment type="subunit">
    <text evidence="5">Homotetramer.</text>
</comment>
<comment type="cofactor">
    <cofactor evidence="1">
        <name>Mn(2+)</name>
        <dbReference type="ChEBI" id="CHEBI:29035"/>
    </cofactor>
</comment>
<dbReference type="InterPro" id="IPR019831">
    <property type="entry name" value="Mn/Fe_SOD_N"/>
</dbReference>
<feature type="domain" description="Aminotransferase class I/classII large" evidence="14">
    <location>
        <begin position="3"/>
        <end position="238"/>
    </location>
</feature>
<dbReference type="Gene3D" id="1.10.287.990">
    <property type="entry name" value="Fe,Mn superoxide dismutase (SOD) domain"/>
    <property type="match status" value="1"/>
</dbReference>
<evidence type="ECO:0000256" key="2">
    <source>
        <dbReference type="ARBA" id="ARBA00002170"/>
    </source>
</evidence>
<dbReference type="GO" id="GO:0004784">
    <property type="term" value="F:superoxide dismutase activity"/>
    <property type="evidence" value="ECO:0007669"/>
    <property type="project" value="UniProtKB-EC"/>
</dbReference>
<keyword evidence="16" id="KW-0808">Transferase</keyword>
<evidence type="ECO:0000256" key="10">
    <source>
        <dbReference type="ARBA" id="ARBA00023128"/>
    </source>
</evidence>
<keyword evidence="11" id="KW-0464">Manganese</keyword>
<dbReference type="SUPFAM" id="SSF53383">
    <property type="entry name" value="PLP-dependent transferases"/>
    <property type="match status" value="1"/>
</dbReference>
<dbReference type="Pfam" id="PF02777">
    <property type="entry name" value="Sod_Fe_C"/>
    <property type="match status" value="1"/>
</dbReference>
<dbReference type="GO" id="GO:0030170">
    <property type="term" value="F:pyridoxal phosphate binding"/>
    <property type="evidence" value="ECO:0007669"/>
    <property type="project" value="InterPro"/>
</dbReference>
<keyword evidence="9" id="KW-0560">Oxidoreductase</keyword>
<dbReference type="Gene3D" id="3.55.40.20">
    <property type="entry name" value="Iron/manganese superoxide dismutase, C-terminal domain"/>
    <property type="match status" value="1"/>
</dbReference>
<evidence type="ECO:0000256" key="8">
    <source>
        <dbReference type="ARBA" id="ARBA00022723"/>
    </source>
</evidence>
<dbReference type="GO" id="GO:0030145">
    <property type="term" value="F:manganese ion binding"/>
    <property type="evidence" value="ECO:0007669"/>
    <property type="project" value="TreeGrafter"/>
</dbReference>
<feature type="domain" description="Manganese/iron superoxide dismutase C-terminal" evidence="15">
    <location>
        <begin position="396"/>
        <end position="502"/>
    </location>
</feature>
<dbReference type="EMBL" id="DS995902">
    <property type="protein sequence ID" value="EEA23516.1"/>
    <property type="molecule type" value="Genomic_DNA"/>
</dbReference>
<dbReference type="InterPro" id="IPR036314">
    <property type="entry name" value="SOD_C_sf"/>
</dbReference>
<evidence type="ECO:0000256" key="9">
    <source>
        <dbReference type="ARBA" id="ARBA00023002"/>
    </source>
</evidence>
<evidence type="ECO:0000256" key="12">
    <source>
        <dbReference type="ARBA" id="ARBA00049204"/>
    </source>
</evidence>
<sequence>MDELITRYFHPAMPISPNHILFTSGVTSLNAMCAMCLIDPGDGILLGQHVSGSFDGDLKVPSGCQLVYALFYGDNPFSMRAVDLYEETYLQARDKKGVSIKALLICNPYNPLGRSYPRETLEALMRFCQKYQIHLISDEEDNTSSGGFVSILSIDPTQLGVDPDLIHVLYGMSKDCARGGVKTGAALSISRFHWPSQISCSIATTILEDHAFIDNFLRQSRKILRSYRDFAARVLDEVEILYARSWWEDTRMTGIELGTLPMGLELGLFSHIQKCAQTCAWGSQDHFVKRSRQPFIQNTLCTAKPGLESLKALEPIISAQIMTLHHSKHHQTYINNLNAALSAQEAATVSNDISALPAIKQKIKFNGGGHINHSLLWRNLAPVGSAETDINAVAPTVKAAIEAKWGSISKFIEGFKQTLLGIQGSGWGWLIAKQDPAEMNSKTLDIVTSKDQDAVVTCDDSVVPLVGVDMWEHAYYLQYLNNKAGYVTEIWKIINWKVAEERFARGVQGEVSFKL</sequence>
<accession>B6QJV8</accession>
<keyword evidence="17" id="KW-1185">Reference proteome</keyword>
<evidence type="ECO:0000256" key="11">
    <source>
        <dbReference type="ARBA" id="ARBA00023211"/>
    </source>
</evidence>
<comment type="function">
    <text evidence="2">Destroys superoxide anion radicals which are normally produced within the cells and which are toxic to biological systems.</text>
</comment>
<dbReference type="PANTHER" id="PTHR11404:SF29">
    <property type="entry name" value="SUPEROXIDE DISMUTASE"/>
    <property type="match status" value="1"/>
</dbReference>
<feature type="domain" description="Manganese/iron superoxide dismutase N-terminal" evidence="13">
    <location>
        <begin position="310"/>
        <end position="381"/>
    </location>
</feature>
<comment type="catalytic activity">
    <reaction evidence="12">
        <text>2 superoxide + 2 H(+) = H2O2 + O2</text>
        <dbReference type="Rhea" id="RHEA:20696"/>
        <dbReference type="ChEBI" id="CHEBI:15378"/>
        <dbReference type="ChEBI" id="CHEBI:15379"/>
        <dbReference type="ChEBI" id="CHEBI:16240"/>
        <dbReference type="ChEBI" id="CHEBI:18421"/>
        <dbReference type="EC" id="1.15.1.1"/>
    </reaction>
</comment>
<dbReference type="GO" id="GO:0008483">
    <property type="term" value="F:transaminase activity"/>
    <property type="evidence" value="ECO:0007669"/>
    <property type="project" value="UniProtKB-KW"/>
</dbReference>
<dbReference type="PRINTS" id="PR00753">
    <property type="entry name" value="ACCSYNTHASE"/>
</dbReference>
<keyword evidence="8" id="KW-0479">Metal-binding</keyword>
<dbReference type="Pfam" id="PF00155">
    <property type="entry name" value="Aminotran_1_2"/>
    <property type="match status" value="1"/>
</dbReference>
<evidence type="ECO:0000256" key="6">
    <source>
        <dbReference type="ARBA" id="ARBA00012682"/>
    </source>
</evidence>
<dbReference type="SUPFAM" id="SSF46609">
    <property type="entry name" value="Fe,Mn superoxide dismutase (SOD), N-terminal domain"/>
    <property type="match status" value="1"/>
</dbReference>
<dbReference type="EC" id="1.15.1.1" evidence="6"/>
<evidence type="ECO:0000256" key="1">
    <source>
        <dbReference type="ARBA" id="ARBA00001936"/>
    </source>
</evidence>
<dbReference type="InterPro" id="IPR004839">
    <property type="entry name" value="Aminotransferase_I/II_large"/>
</dbReference>